<protein>
    <recommendedName>
        <fullName evidence="5">Signal peptidase I</fullName>
        <ecNumber evidence="5">3.4.21.89</ecNumber>
    </recommendedName>
</protein>
<comment type="caution">
    <text evidence="8">The sequence shown here is derived from an EMBL/GenBank/DDBJ whole genome shotgun (WGS) entry which is preliminary data.</text>
</comment>
<feature type="transmembrane region" description="Helical" evidence="7">
    <location>
        <begin position="100"/>
        <end position="117"/>
    </location>
</feature>
<evidence type="ECO:0000256" key="2">
    <source>
        <dbReference type="ARBA" id="ARBA00022692"/>
    </source>
</evidence>
<evidence type="ECO:0000313" key="9">
    <source>
        <dbReference type="Proteomes" id="UP001501470"/>
    </source>
</evidence>
<dbReference type="Proteomes" id="UP001501470">
    <property type="component" value="Unassembled WGS sequence"/>
</dbReference>
<accession>A0ABP4LE19</accession>
<organism evidence="8 9">
    <name type="scientific">Dactylosporangium maewongense</name>
    <dbReference type="NCBI Taxonomy" id="634393"/>
    <lineage>
        <taxon>Bacteria</taxon>
        <taxon>Bacillati</taxon>
        <taxon>Actinomycetota</taxon>
        <taxon>Actinomycetes</taxon>
        <taxon>Micromonosporales</taxon>
        <taxon>Micromonosporaceae</taxon>
        <taxon>Dactylosporangium</taxon>
    </lineage>
</organism>
<evidence type="ECO:0000256" key="7">
    <source>
        <dbReference type="SAM" id="Phobius"/>
    </source>
</evidence>
<sequence>MLTGSMRPGIAPGDLVVSAPVAPERVRPGQVVVVEDPARPGPLLVHRVVRRNADGTLTTKGDANSTEDPAAVPATGVRGLARLRVPKAGLPALWLREGRTLPVLGAFAALIALGWLARTTGRRPKHTAGRAGGHRTSGVRATRVATQRTRPAPR</sequence>
<keyword evidence="4 7" id="KW-0472">Membrane</keyword>
<dbReference type="EC" id="3.4.21.89" evidence="5"/>
<dbReference type="InterPro" id="IPR036286">
    <property type="entry name" value="LexA/Signal_pep-like_sf"/>
</dbReference>
<dbReference type="EMBL" id="BAAAQD010000008">
    <property type="protein sequence ID" value="GAA1521764.1"/>
    <property type="molecule type" value="Genomic_DNA"/>
</dbReference>
<dbReference type="InterPro" id="IPR019533">
    <property type="entry name" value="Peptidase_S26"/>
</dbReference>
<keyword evidence="9" id="KW-1185">Reference proteome</keyword>
<dbReference type="RefSeq" id="WP_344503697.1">
    <property type="nucleotide sequence ID" value="NZ_BAAAQD010000008.1"/>
</dbReference>
<evidence type="ECO:0000256" key="3">
    <source>
        <dbReference type="ARBA" id="ARBA00022989"/>
    </source>
</evidence>
<evidence type="ECO:0000313" key="8">
    <source>
        <dbReference type="EMBL" id="GAA1521764.1"/>
    </source>
</evidence>
<gene>
    <name evidence="8" type="ORF">GCM10009827_042160</name>
</gene>
<evidence type="ECO:0000256" key="1">
    <source>
        <dbReference type="ARBA" id="ARBA00004370"/>
    </source>
</evidence>
<keyword evidence="3 7" id="KW-1133">Transmembrane helix</keyword>
<reference evidence="9" key="1">
    <citation type="journal article" date="2019" name="Int. J. Syst. Evol. Microbiol.">
        <title>The Global Catalogue of Microorganisms (GCM) 10K type strain sequencing project: providing services to taxonomists for standard genome sequencing and annotation.</title>
        <authorList>
            <consortium name="The Broad Institute Genomics Platform"/>
            <consortium name="The Broad Institute Genome Sequencing Center for Infectious Disease"/>
            <person name="Wu L."/>
            <person name="Ma J."/>
        </authorList>
    </citation>
    <scope>NUCLEOTIDE SEQUENCE [LARGE SCALE GENOMIC DNA]</scope>
    <source>
        <strain evidence="9">JCM 15933</strain>
    </source>
</reference>
<comment type="subcellular location">
    <subcellularLocation>
        <location evidence="1">Membrane</location>
    </subcellularLocation>
</comment>
<dbReference type="CDD" id="cd06530">
    <property type="entry name" value="S26_SPase_I"/>
    <property type="match status" value="1"/>
</dbReference>
<keyword evidence="2 7" id="KW-0812">Transmembrane</keyword>
<feature type="region of interest" description="Disordered" evidence="6">
    <location>
        <begin position="123"/>
        <end position="154"/>
    </location>
</feature>
<name>A0ABP4LE19_9ACTN</name>
<dbReference type="NCBIfam" id="TIGR02228">
    <property type="entry name" value="sigpep_I_arch"/>
    <property type="match status" value="1"/>
</dbReference>
<evidence type="ECO:0000256" key="4">
    <source>
        <dbReference type="ARBA" id="ARBA00023136"/>
    </source>
</evidence>
<feature type="compositionally biased region" description="Low complexity" evidence="6">
    <location>
        <begin position="139"/>
        <end position="154"/>
    </location>
</feature>
<proteinExistence type="predicted"/>
<evidence type="ECO:0000256" key="5">
    <source>
        <dbReference type="NCBIfam" id="TIGR02228"/>
    </source>
</evidence>
<dbReference type="SUPFAM" id="SSF51306">
    <property type="entry name" value="LexA/Signal peptidase"/>
    <property type="match status" value="1"/>
</dbReference>
<dbReference type="InterPro" id="IPR001733">
    <property type="entry name" value="Peptidase_S26B"/>
</dbReference>
<evidence type="ECO:0000256" key="6">
    <source>
        <dbReference type="SAM" id="MobiDB-lite"/>
    </source>
</evidence>